<dbReference type="RefSeq" id="XP_025379037.1">
    <property type="nucleotide sequence ID" value="XM_025524842.1"/>
</dbReference>
<reference evidence="2 3" key="1">
    <citation type="journal article" date="2018" name="Mol. Biol. Evol.">
        <title>Broad Genomic Sampling Reveals a Smut Pathogenic Ancestry of the Fungal Clade Ustilaginomycotina.</title>
        <authorList>
            <person name="Kijpornyongpan T."/>
            <person name="Mondo S.J."/>
            <person name="Barry K."/>
            <person name="Sandor L."/>
            <person name="Lee J."/>
            <person name="Lipzen A."/>
            <person name="Pangilinan J."/>
            <person name="LaButti K."/>
            <person name="Hainaut M."/>
            <person name="Henrissat B."/>
            <person name="Grigoriev I.V."/>
            <person name="Spatafora J.W."/>
            <person name="Aime M.C."/>
        </authorList>
    </citation>
    <scope>NUCLEOTIDE SEQUENCE [LARGE SCALE GENOMIC DNA]</scope>
    <source>
        <strain evidence="2 3">MCA 4198</strain>
    </source>
</reference>
<evidence type="ECO:0000256" key="1">
    <source>
        <dbReference type="SAM" id="MobiDB-lite"/>
    </source>
</evidence>
<accession>A0A316YRB8</accession>
<protein>
    <recommendedName>
        <fullName evidence="4">Myb-like domain-containing protein</fullName>
    </recommendedName>
</protein>
<evidence type="ECO:0008006" key="4">
    <source>
        <dbReference type="Google" id="ProtNLM"/>
    </source>
</evidence>
<dbReference type="InParanoid" id="A0A316YRB8"/>
<dbReference type="Proteomes" id="UP000245768">
    <property type="component" value="Unassembled WGS sequence"/>
</dbReference>
<gene>
    <name evidence="2" type="ORF">FA10DRAFT_300415</name>
</gene>
<name>A0A316YRB8_9BASI</name>
<keyword evidence="3" id="KW-1185">Reference proteome</keyword>
<sequence length="113" mass="12352">MASNKRQARDESEDEQESSSKCIKSSAPTTPKKARKTAAASNPETPSKQAWDADQDQKIILAVLGGKLPALSKDTVKCLADEMGRTEISIRRRYDRIKQRILGGRDIGGHEGA</sequence>
<dbReference type="EMBL" id="KZ819635">
    <property type="protein sequence ID" value="PWN91839.1"/>
    <property type="molecule type" value="Genomic_DNA"/>
</dbReference>
<evidence type="ECO:0000313" key="2">
    <source>
        <dbReference type="EMBL" id="PWN91839.1"/>
    </source>
</evidence>
<organism evidence="2 3">
    <name type="scientific">Acaromyces ingoldii</name>
    <dbReference type="NCBI Taxonomy" id="215250"/>
    <lineage>
        <taxon>Eukaryota</taxon>
        <taxon>Fungi</taxon>
        <taxon>Dikarya</taxon>
        <taxon>Basidiomycota</taxon>
        <taxon>Ustilaginomycotina</taxon>
        <taxon>Exobasidiomycetes</taxon>
        <taxon>Exobasidiales</taxon>
        <taxon>Cryptobasidiaceae</taxon>
        <taxon>Acaromyces</taxon>
    </lineage>
</organism>
<dbReference type="AlphaFoldDB" id="A0A316YRB8"/>
<evidence type="ECO:0000313" key="3">
    <source>
        <dbReference type="Proteomes" id="UP000245768"/>
    </source>
</evidence>
<dbReference type="GeneID" id="37046758"/>
<proteinExistence type="predicted"/>
<feature type="region of interest" description="Disordered" evidence="1">
    <location>
        <begin position="1"/>
        <end position="54"/>
    </location>
</feature>